<dbReference type="CDD" id="cd18315">
    <property type="entry name" value="BTB_POZ_BAB-like"/>
    <property type="match status" value="1"/>
</dbReference>
<dbReference type="RefSeq" id="XP_026733901.1">
    <property type="nucleotide sequence ID" value="XM_026878100.1"/>
</dbReference>
<dbReference type="GO" id="GO:0005634">
    <property type="term" value="C:nucleus"/>
    <property type="evidence" value="ECO:0007669"/>
    <property type="project" value="UniProtKB-SubCell"/>
</dbReference>
<feature type="compositionally biased region" description="Low complexity" evidence="10">
    <location>
        <begin position="145"/>
        <end position="169"/>
    </location>
</feature>
<evidence type="ECO:0000256" key="9">
    <source>
        <dbReference type="PROSITE-ProRule" id="PRU00042"/>
    </source>
</evidence>
<feature type="compositionally biased region" description="Pro residues" evidence="10">
    <location>
        <begin position="185"/>
        <end position="198"/>
    </location>
</feature>
<dbReference type="GO" id="GO:0048813">
    <property type="term" value="P:dendrite morphogenesis"/>
    <property type="evidence" value="ECO:0007669"/>
    <property type="project" value="UniProtKB-ARBA"/>
</dbReference>
<keyword evidence="6" id="KW-0804">Transcription</keyword>
<organism evidence="13 14">
    <name type="scientific">Trichoplusia ni</name>
    <name type="common">Cabbage looper</name>
    <dbReference type="NCBI Taxonomy" id="7111"/>
    <lineage>
        <taxon>Eukaryota</taxon>
        <taxon>Metazoa</taxon>
        <taxon>Ecdysozoa</taxon>
        <taxon>Arthropoda</taxon>
        <taxon>Hexapoda</taxon>
        <taxon>Insecta</taxon>
        <taxon>Pterygota</taxon>
        <taxon>Neoptera</taxon>
        <taxon>Endopterygota</taxon>
        <taxon>Lepidoptera</taxon>
        <taxon>Glossata</taxon>
        <taxon>Ditrysia</taxon>
        <taxon>Noctuoidea</taxon>
        <taxon>Noctuidae</taxon>
        <taxon>Plusiinae</taxon>
        <taxon>Trichoplusia</taxon>
    </lineage>
</organism>
<keyword evidence="3" id="KW-0221">Differentiation</keyword>
<dbReference type="GO" id="GO:0045467">
    <property type="term" value="P:R7 cell development"/>
    <property type="evidence" value="ECO:0007669"/>
    <property type="project" value="UniProtKB-ARBA"/>
</dbReference>
<dbReference type="InterPro" id="IPR013087">
    <property type="entry name" value="Znf_C2H2_type"/>
</dbReference>
<feature type="domain" description="BTB" evidence="11">
    <location>
        <begin position="32"/>
        <end position="97"/>
    </location>
</feature>
<dbReference type="GO" id="GO:0016199">
    <property type="term" value="P:axon midline choice point recognition"/>
    <property type="evidence" value="ECO:0007669"/>
    <property type="project" value="UniProtKB-ARBA"/>
</dbReference>
<comment type="function">
    <text evidence="8">Putative transcription factor required for axon growth and guidance in the central and peripheral nervous systems. Repels CNS axons away from the midline by promoting the expression of the midline repellent sli and its receptor robo.</text>
</comment>
<keyword evidence="9" id="KW-0862">Zinc</keyword>
<dbReference type="GeneID" id="113498135"/>
<dbReference type="InterPro" id="IPR011333">
    <property type="entry name" value="SKP1/BTB/POZ_sf"/>
</dbReference>
<evidence type="ECO:0000259" key="12">
    <source>
        <dbReference type="PROSITE" id="PS50157"/>
    </source>
</evidence>
<evidence type="ECO:0000313" key="14">
    <source>
        <dbReference type="RefSeq" id="XP_026733901.1"/>
    </source>
</evidence>
<evidence type="ECO:0000256" key="3">
    <source>
        <dbReference type="ARBA" id="ARBA00022782"/>
    </source>
</evidence>
<dbReference type="Pfam" id="PF00651">
    <property type="entry name" value="BTB"/>
    <property type="match status" value="1"/>
</dbReference>
<name>A0A7E5W0R3_TRINI</name>
<dbReference type="SMART" id="SM00225">
    <property type="entry name" value="BTB"/>
    <property type="match status" value="1"/>
</dbReference>
<keyword evidence="13" id="KW-1185">Reference proteome</keyword>
<dbReference type="PROSITE" id="PS50157">
    <property type="entry name" value="ZINC_FINGER_C2H2_2"/>
    <property type="match status" value="1"/>
</dbReference>
<evidence type="ECO:0000256" key="7">
    <source>
        <dbReference type="ARBA" id="ARBA00023242"/>
    </source>
</evidence>
<keyword evidence="4" id="KW-0524">Neurogenesis</keyword>
<dbReference type="GO" id="GO:0035167">
    <property type="term" value="P:larval lymph gland hemopoiesis"/>
    <property type="evidence" value="ECO:0007669"/>
    <property type="project" value="UniProtKB-ARBA"/>
</dbReference>
<feature type="domain" description="C2H2-type" evidence="12">
    <location>
        <begin position="363"/>
        <end position="386"/>
    </location>
</feature>
<sequence length="399" mass="45160">MDDDQQFCLRWNNHQSTLVSVFDTLLEKGMHVDCTLAAEGQTLKAHKVVLSACSPYFESVLSQQYDKHPIIILKDVKYAELRAMMDYMYRGEVNISQDQLAALLKAAESLQIKGLSDNKPSRPPSRPAQSVAAHPPRAPSPPPQQASTCSAAQVRDGSPASSRSGSASPSRRRKKARRGSASPAPAAPEPAPEPALKPEPPRDAVEDLTLDEEPDDQPSVAHNDVVRNFQWHMERSQDDIMNSSDGARESQETFNTTYAKTPFPLTRGYFKNDDKVKTENQHSCDINVKKRGRKIAKKKVVAVKKRSKRKHEFSSTNGGIRKCRKETNKDRLYMCSLCKKKQYKYRRNKLRHEKYECVNGPQFGCENCGKKFSQKKTMISHIARKHPNWVKELQIKKKN</sequence>
<dbReference type="InterPro" id="IPR051095">
    <property type="entry name" value="Dros_DevTransReg"/>
</dbReference>
<dbReference type="GO" id="GO:0007464">
    <property type="term" value="P:R3/R4 cell fate commitment"/>
    <property type="evidence" value="ECO:0007669"/>
    <property type="project" value="UniProtKB-ARBA"/>
</dbReference>
<dbReference type="PANTHER" id="PTHR23110:SF111">
    <property type="entry name" value="LONGITUDINALS LACKING PROTEIN, ISOFORMS F_I_K_T"/>
    <property type="match status" value="1"/>
</dbReference>
<dbReference type="InterPro" id="IPR000210">
    <property type="entry name" value="BTB/POZ_dom"/>
</dbReference>
<evidence type="ECO:0000256" key="2">
    <source>
        <dbReference type="ARBA" id="ARBA00022473"/>
    </source>
</evidence>
<dbReference type="PROSITE" id="PS50097">
    <property type="entry name" value="BTB"/>
    <property type="match status" value="1"/>
</dbReference>
<evidence type="ECO:0000313" key="13">
    <source>
        <dbReference type="Proteomes" id="UP000322000"/>
    </source>
</evidence>
<accession>A0A7E5W0R3</accession>
<dbReference type="GO" id="GO:0006357">
    <property type="term" value="P:regulation of transcription by RNA polymerase II"/>
    <property type="evidence" value="ECO:0007669"/>
    <property type="project" value="TreeGrafter"/>
</dbReference>
<protein>
    <submittedName>
        <fullName evidence="14">Protein jim lovell-like isoform X3</fullName>
    </submittedName>
</protein>
<feature type="region of interest" description="Disordered" evidence="10">
    <location>
        <begin position="114"/>
        <end position="202"/>
    </location>
</feature>
<dbReference type="GO" id="GO:0008406">
    <property type="term" value="P:gonad development"/>
    <property type="evidence" value="ECO:0007669"/>
    <property type="project" value="UniProtKB-ARBA"/>
</dbReference>
<evidence type="ECO:0000256" key="8">
    <source>
        <dbReference type="ARBA" id="ARBA00037382"/>
    </source>
</evidence>
<dbReference type="FunFam" id="3.30.710.10:FF:000091">
    <property type="entry name" value="Lola, isoform F"/>
    <property type="match status" value="1"/>
</dbReference>
<evidence type="ECO:0000256" key="5">
    <source>
        <dbReference type="ARBA" id="ARBA00023015"/>
    </source>
</evidence>
<dbReference type="Proteomes" id="UP000322000">
    <property type="component" value="Chromosome 1"/>
</dbReference>
<gene>
    <name evidence="14" type="primary">LOC113498135</name>
</gene>
<comment type="subcellular location">
    <subcellularLocation>
        <location evidence="1">Nucleus</location>
    </subcellularLocation>
</comment>
<dbReference type="GO" id="GO:0007526">
    <property type="term" value="P:larval somatic muscle development"/>
    <property type="evidence" value="ECO:0007669"/>
    <property type="project" value="UniProtKB-ARBA"/>
</dbReference>
<evidence type="ECO:0000256" key="4">
    <source>
        <dbReference type="ARBA" id="ARBA00022902"/>
    </source>
</evidence>
<evidence type="ECO:0000256" key="6">
    <source>
        <dbReference type="ARBA" id="ARBA00023163"/>
    </source>
</evidence>
<evidence type="ECO:0000259" key="11">
    <source>
        <dbReference type="PROSITE" id="PS50097"/>
    </source>
</evidence>
<keyword evidence="5" id="KW-0805">Transcription regulation</keyword>
<keyword evidence="9" id="KW-0863">Zinc-finger</keyword>
<dbReference type="PANTHER" id="PTHR23110">
    <property type="entry name" value="BTB DOMAIN TRANSCRIPTION FACTOR"/>
    <property type="match status" value="1"/>
</dbReference>
<dbReference type="PROSITE" id="PS00028">
    <property type="entry name" value="ZINC_FINGER_C2H2_1"/>
    <property type="match status" value="1"/>
</dbReference>
<dbReference type="Gene3D" id="3.30.710.10">
    <property type="entry name" value="Potassium Channel Kv1.1, Chain A"/>
    <property type="match status" value="1"/>
</dbReference>
<keyword evidence="7" id="KW-0539">Nucleus</keyword>
<keyword evidence="2" id="KW-0217">Developmental protein</keyword>
<dbReference type="GO" id="GO:0045476">
    <property type="term" value="P:nurse cell apoptotic process"/>
    <property type="evidence" value="ECO:0007669"/>
    <property type="project" value="UniProtKB-ARBA"/>
</dbReference>
<dbReference type="Gene3D" id="3.30.160.60">
    <property type="entry name" value="Classic Zinc Finger"/>
    <property type="match status" value="1"/>
</dbReference>
<dbReference type="AlphaFoldDB" id="A0A7E5W0R3"/>
<dbReference type="GO" id="GO:0008270">
    <property type="term" value="F:zinc ion binding"/>
    <property type="evidence" value="ECO:0007669"/>
    <property type="project" value="UniProtKB-KW"/>
</dbReference>
<dbReference type="SUPFAM" id="SSF54695">
    <property type="entry name" value="POZ domain"/>
    <property type="match status" value="1"/>
</dbReference>
<proteinExistence type="predicted"/>
<keyword evidence="9" id="KW-0479">Metal-binding</keyword>
<evidence type="ECO:0000256" key="10">
    <source>
        <dbReference type="SAM" id="MobiDB-lite"/>
    </source>
</evidence>
<reference evidence="14" key="1">
    <citation type="submission" date="2025-08" db="UniProtKB">
        <authorList>
            <consortium name="RefSeq"/>
        </authorList>
    </citation>
    <scope>IDENTIFICATION</scope>
</reference>
<evidence type="ECO:0000256" key="1">
    <source>
        <dbReference type="ARBA" id="ARBA00004123"/>
    </source>
</evidence>